<reference evidence="7" key="1">
    <citation type="journal article" date="2019" name="Int. J. Syst. Evol. Microbiol.">
        <title>The Global Catalogue of Microorganisms (GCM) 10K type strain sequencing project: providing services to taxonomists for standard genome sequencing and annotation.</title>
        <authorList>
            <consortium name="The Broad Institute Genomics Platform"/>
            <consortium name="The Broad Institute Genome Sequencing Center for Infectious Disease"/>
            <person name="Wu L."/>
            <person name="Ma J."/>
        </authorList>
    </citation>
    <scope>NUCLEOTIDE SEQUENCE [LARGE SCALE GENOMIC DNA]</scope>
    <source>
        <strain evidence="7">JCM 32206</strain>
    </source>
</reference>
<keyword evidence="3" id="KW-0804">Transcription</keyword>
<organism evidence="6 7">
    <name type="scientific">Rhodococcus olei</name>
    <dbReference type="NCBI Taxonomy" id="2161675"/>
    <lineage>
        <taxon>Bacteria</taxon>
        <taxon>Bacillati</taxon>
        <taxon>Actinomycetota</taxon>
        <taxon>Actinomycetes</taxon>
        <taxon>Mycobacteriales</taxon>
        <taxon>Nocardiaceae</taxon>
        <taxon>Rhodococcus</taxon>
    </lineage>
</organism>
<dbReference type="InterPro" id="IPR050109">
    <property type="entry name" value="HTH-type_TetR-like_transc_reg"/>
</dbReference>
<keyword evidence="1" id="KW-0805">Transcription regulation</keyword>
<keyword evidence="7" id="KW-1185">Reference proteome</keyword>
<proteinExistence type="predicted"/>
<dbReference type="Proteomes" id="UP001501183">
    <property type="component" value="Unassembled WGS sequence"/>
</dbReference>
<dbReference type="InterPro" id="IPR036271">
    <property type="entry name" value="Tet_transcr_reg_TetR-rel_C_sf"/>
</dbReference>
<dbReference type="InterPro" id="IPR001647">
    <property type="entry name" value="HTH_TetR"/>
</dbReference>
<dbReference type="Gene3D" id="1.10.357.10">
    <property type="entry name" value="Tetracycline Repressor, domain 2"/>
    <property type="match status" value="1"/>
</dbReference>
<accession>A0ABP8P237</accession>
<dbReference type="InterPro" id="IPR041490">
    <property type="entry name" value="KstR2_TetR_C"/>
</dbReference>
<keyword evidence="2 4" id="KW-0238">DNA-binding</keyword>
<gene>
    <name evidence="6" type="ORF">GCM10023094_22020</name>
</gene>
<feature type="DNA-binding region" description="H-T-H motif" evidence="4">
    <location>
        <begin position="34"/>
        <end position="53"/>
    </location>
</feature>
<dbReference type="PROSITE" id="PS50977">
    <property type="entry name" value="HTH_TETR_2"/>
    <property type="match status" value="1"/>
</dbReference>
<evidence type="ECO:0000256" key="2">
    <source>
        <dbReference type="ARBA" id="ARBA00023125"/>
    </source>
</evidence>
<dbReference type="InterPro" id="IPR009057">
    <property type="entry name" value="Homeodomain-like_sf"/>
</dbReference>
<protein>
    <submittedName>
        <fullName evidence="6">TetR/AcrR family transcriptional regulator</fullName>
    </submittedName>
</protein>
<evidence type="ECO:0000256" key="4">
    <source>
        <dbReference type="PROSITE-ProRule" id="PRU00335"/>
    </source>
</evidence>
<evidence type="ECO:0000259" key="5">
    <source>
        <dbReference type="PROSITE" id="PS50977"/>
    </source>
</evidence>
<comment type="caution">
    <text evidence="6">The sequence shown here is derived from an EMBL/GenBank/DDBJ whole genome shotgun (WGS) entry which is preliminary data.</text>
</comment>
<evidence type="ECO:0000313" key="6">
    <source>
        <dbReference type="EMBL" id="GAA4478412.1"/>
    </source>
</evidence>
<dbReference type="SUPFAM" id="SSF46689">
    <property type="entry name" value="Homeodomain-like"/>
    <property type="match status" value="1"/>
</dbReference>
<dbReference type="PANTHER" id="PTHR30055:SF234">
    <property type="entry name" value="HTH-TYPE TRANSCRIPTIONAL REGULATOR BETI"/>
    <property type="match status" value="1"/>
</dbReference>
<feature type="domain" description="HTH tetR-type" evidence="5">
    <location>
        <begin position="11"/>
        <end position="71"/>
    </location>
</feature>
<dbReference type="Pfam" id="PF00440">
    <property type="entry name" value="TetR_N"/>
    <property type="match status" value="1"/>
</dbReference>
<dbReference type="Pfam" id="PF17932">
    <property type="entry name" value="TetR_C_24"/>
    <property type="match status" value="1"/>
</dbReference>
<dbReference type="PANTHER" id="PTHR30055">
    <property type="entry name" value="HTH-TYPE TRANSCRIPTIONAL REGULATOR RUTR"/>
    <property type="match status" value="1"/>
</dbReference>
<evidence type="ECO:0000256" key="1">
    <source>
        <dbReference type="ARBA" id="ARBA00023015"/>
    </source>
</evidence>
<sequence>MARNIGLDDGIDVAERIRVEAAELFHHRGYGSTTIRDIAEAVGISSSTMYHHYRNKQDVLFAISRQFMADFNAALLAVLRDGARPPGDRLGDAIRLHLTISNDRRTELLTILGNRVALSPAQLTTIVGMQRSYQGAVRDVVGALHGPDVAPGDSDLVTMALLDLVNGVCQWFDPSGPLSIDEVADRYTRMADSLVAGPSRAR</sequence>
<evidence type="ECO:0000313" key="7">
    <source>
        <dbReference type="Proteomes" id="UP001501183"/>
    </source>
</evidence>
<dbReference type="RefSeq" id="WP_345344667.1">
    <property type="nucleotide sequence ID" value="NZ_BAABFB010000035.1"/>
</dbReference>
<dbReference type="EMBL" id="BAABFB010000035">
    <property type="protein sequence ID" value="GAA4478412.1"/>
    <property type="molecule type" value="Genomic_DNA"/>
</dbReference>
<evidence type="ECO:0000256" key="3">
    <source>
        <dbReference type="ARBA" id="ARBA00023163"/>
    </source>
</evidence>
<dbReference type="PRINTS" id="PR00455">
    <property type="entry name" value="HTHTETR"/>
</dbReference>
<name>A0ABP8P237_9NOCA</name>
<dbReference type="SUPFAM" id="SSF48498">
    <property type="entry name" value="Tetracyclin repressor-like, C-terminal domain"/>
    <property type="match status" value="1"/>
</dbReference>